<protein>
    <recommendedName>
        <fullName evidence="3">DUF4364 domain-containing protein</fullName>
    </recommendedName>
</protein>
<dbReference type="AlphaFoldDB" id="A0A419T2X1"/>
<evidence type="ECO:0008006" key="3">
    <source>
        <dbReference type="Google" id="ProtNLM"/>
    </source>
</evidence>
<dbReference type="Gene3D" id="1.10.10.10">
    <property type="entry name" value="Winged helix-like DNA-binding domain superfamily/Winged helix DNA-binding domain"/>
    <property type="match status" value="1"/>
</dbReference>
<proteinExistence type="predicted"/>
<organism evidence="1 2">
    <name type="scientific">Thermohalobacter berrensis</name>
    <dbReference type="NCBI Taxonomy" id="99594"/>
    <lineage>
        <taxon>Bacteria</taxon>
        <taxon>Bacillati</taxon>
        <taxon>Bacillota</taxon>
        <taxon>Tissierellia</taxon>
        <taxon>Tissierellales</taxon>
        <taxon>Thermohalobacteraceae</taxon>
        <taxon>Thermohalobacter</taxon>
    </lineage>
</organism>
<name>A0A419T2X1_9FIRM</name>
<evidence type="ECO:0000313" key="2">
    <source>
        <dbReference type="Proteomes" id="UP000284177"/>
    </source>
</evidence>
<sequence>MFGENTKEVAQNKLLLLYIIDISEVPLTNSEITQFVLENNYMNYFMVQQFLSELTTSNFLQTVTEEGNEYYKLTEIGKDTLNYFIDRIPDNIKLQLSKSLQKKKEEMIKETQIIGNYYKKNDTEYIVSLKVIEKDITLFDLSLNVPSNKQAKLICKNWKENPQIIYKKIFELLANNSDKE</sequence>
<dbReference type="RefSeq" id="WP_120169157.1">
    <property type="nucleotide sequence ID" value="NZ_MCIB01000015.1"/>
</dbReference>
<dbReference type="InterPro" id="IPR036388">
    <property type="entry name" value="WH-like_DNA-bd_sf"/>
</dbReference>
<reference evidence="1 2" key="1">
    <citation type="submission" date="2016-08" db="EMBL/GenBank/DDBJ databases">
        <title>Novel Firmicutes and Novel Genomes.</title>
        <authorList>
            <person name="Poppleton D.I."/>
            <person name="Gribaldo S."/>
        </authorList>
    </citation>
    <scope>NUCLEOTIDE SEQUENCE [LARGE SCALE GENOMIC DNA]</scope>
    <source>
        <strain evidence="1 2">CTT3</strain>
    </source>
</reference>
<keyword evidence="2" id="KW-1185">Reference proteome</keyword>
<dbReference type="Proteomes" id="UP000284177">
    <property type="component" value="Unassembled WGS sequence"/>
</dbReference>
<evidence type="ECO:0000313" key="1">
    <source>
        <dbReference type="EMBL" id="RKD31805.1"/>
    </source>
</evidence>
<accession>A0A419T2X1</accession>
<dbReference type="OrthoDB" id="9783597at2"/>
<dbReference type="Pfam" id="PF14277">
    <property type="entry name" value="DUF4364"/>
    <property type="match status" value="1"/>
</dbReference>
<dbReference type="EMBL" id="MCIB01000015">
    <property type="protein sequence ID" value="RKD31805.1"/>
    <property type="molecule type" value="Genomic_DNA"/>
</dbReference>
<dbReference type="InterPro" id="IPR025374">
    <property type="entry name" value="DUF4364"/>
</dbReference>
<comment type="caution">
    <text evidence="1">The sequence shown here is derived from an EMBL/GenBank/DDBJ whole genome shotgun (WGS) entry which is preliminary data.</text>
</comment>
<gene>
    <name evidence="1" type="ORF">BET03_12045</name>
</gene>